<feature type="region of interest" description="Disordered" evidence="1">
    <location>
        <begin position="30"/>
        <end position="132"/>
    </location>
</feature>
<gene>
    <name evidence="2" type="ORF">ANN_17171</name>
</gene>
<accession>A0ABQ8SS65</accession>
<dbReference type="Proteomes" id="UP001148838">
    <property type="component" value="Unassembled WGS sequence"/>
</dbReference>
<proteinExistence type="predicted"/>
<evidence type="ECO:0000313" key="3">
    <source>
        <dbReference type="Proteomes" id="UP001148838"/>
    </source>
</evidence>
<feature type="compositionally biased region" description="Polar residues" evidence="1">
    <location>
        <begin position="119"/>
        <end position="129"/>
    </location>
</feature>
<evidence type="ECO:0000256" key="1">
    <source>
        <dbReference type="SAM" id="MobiDB-lite"/>
    </source>
</evidence>
<reference evidence="2 3" key="1">
    <citation type="journal article" date="2022" name="Allergy">
        <title>Genome assembly and annotation of Periplaneta americana reveal a comprehensive cockroach allergen profile.</title>
        <authorList>
            <person name="Wang L."/>
            <person name="Xiong Q."/>
            <person name="Saelim N."/>
            <person name="Wang L."/>
            <person name="Nong W."/>
            <person name="Wan A.T."/>
            <person name="Shi M."/>
            <person name="Liu X."/>
            <person name="Cao Q."/>
            <person name="Hui J.H.L."/>
            <person name="Sookrung N."/>
            <person name="Leung T.F."/>
            <person name="Tungtrongchitr A."/>
            <person name="Tsui S.K.W."/>
        </authorList>
    </citation>
    <scope>NUCLEOTIDE SEQUENCE [LARGE SCALE GENOMIC DNA]</scope>
    <source>
        <strain evidence="2">PWHHKU_190912</strain>
    </source>
</reference>
<protein>
    <submittedName>
        <fullName evidence="2">Uncharacterized protein</fullName>
    </submittedName>
</protein>
<comment type="caution">
    <text evidence="2">The sequence shown here is derived from an EMBL/GenBank/DDBJ whole genome shotgun (WGS) entry which is preliminary data.</text>
</comment>
<sequence>MMMMMMMMMREEKRLRVFENKVLRKIFGAKRSGVTGEWIEKRREEKRREEKRREEKRREEKRREEKRREERRGEERRGEERRGEERRGEERRGEERRGEERREERRGEERRGEEINITEPRTQGTTSGNPAAALMSTCRSRGERSSNQNEDLKRKLRIEALNTVLCPISVAIRMPNLISYRKQLKNIEASQRRMERKMLNITLRDRITNKQLQEFTASEYIGQRAATIKWKWQGHVARQRQDR</sequence>
<evidence type="ECO:0000313" key="2">
    <source>
        <dbReference type="EMBL" id="KAJ4437037.1"/>
    </source>
</evidence>
<keyword evidence="3" id="KW-1185">Reference proteome</keyword>
<dbReference type="EMBL" id="JAJSOF020000021">
    <property type="protein sequence ID" value="KAJ4437037.1"/>
    <property type="molecule type" value="Genomic_DNA"/>
</dbReference>
<feature type="compositionally biased region" description="Basic and acidic residues" evidence="1">
    <location>
        <begin position="38"/>
        <end position="114"/>
    </location>
</feature>
<organism evidence="2 3">
    <name type="scientific">Periplaneta americana</name>
    <name type="common">American cockroach</name>
    <name type="synonym">Blatta americana</name>
    <dbReference type="NCBI Taxonomy" id="6978"/>
    <lineage>
        <taxon>Eukaryota</taxon>
        <taxon>Metazoa</taxon>
        <taxon>Ecdysozoa</taxon>
        <taxon>Arthropoda</taxon>
        <taxon>Hexapoda</taxon>
        <taxon>Insecta</taxon>
        <taxon>Pterygota</taxon>
        <taxon>Neoptera</taxon>
        <taxon>Polyneoptera</taxon>
        <taxon>Dictyoptera</taxon>
        <taxon>Blattodea</taxon>
        <taxon>Blattoidea</taxon>
        <taxon>Blattidae</taxon>
        <taxon>Blattinae</taxon>
        <taxon>Periplaneta</taxon>
    </lineage>
</organism>
<name>A0ABQ8SS65_PERAM</name>